<accession>A0A4R1Q3T7</accession>
<sequence>MPIIILVLGIAFLYFLLVKCKLNAFLSLLITCLVVGYAEGLPLAKLIASIEAGMGGTLGHLAIILGLGAMFGKIMADGGGAQRIADTLIAKFGRKHVAWAVAITGFVVGITLFWEVSFVVLIPIVFTISVAGKIPLLEVGLPMLSAITISHCFLPPHPGPVAIANIFHANVGLVLVYGIIISIPTLLVTGPLFYKLVKKAGVNTEIPSGLTVGKVFAENELPGFFISFFTALVPVIIIIASLVVEAVLPKDSLLVTVFKFIGTTDMALLIALLVSMYSFGFAQGKNIKELMISAEQSIKSIAMIILVIGGGGAFKQVIVDSGVGQYVASLMVGMPLSPYIVAWVITAVIRVAIGSSTVTLFTASGLLLPLLAQPGVNPELMVIALACGSVFFDPPTDAAFWMVKEYFNFTLPQMFVIWGGLTSLIAIMGLIGVVTLSLFI</sequence>
<keyword evidence="2" id="KW-0813">Transport</keyword>
<dbReference type="OrthoDB" id="9787129at2"/>
<protein>
    <submittedName>
        <fullName evidence="9">Gnt-I system high-affinity gluconate transporter/Gnt-II system L-idonate transporter</fullName>
    </submittedName>
</protein>
<dbReference type="PIRSF" id="PIRSF002746">
    <property type="entry name" value="Gluconate_transporter"/>
    <property type="match status" value="1"/>
</dbReference>
<evidence type="ECO:0000256" key="2">
    <source>
        <dbReference type="ARBA" id="ARBA00022448"/>
    </source>
</evidence>
<feature type="transmembrane region" description="Helical" evidence="8">
    <location>
        <begin position="224"/>
        <end position="248"/>
    </location>
</feature>
<keyword evidence="4 8" id="KW-0812">Transmembrane</keyword>
<feature type="transmembrane region" description="Helical" evidence="8">
    <location>
        <begin position="415"/>
        <end position="439"/>
    </location>
</feature>
<feature type="transmembrane region" description="Helical" evidence="8">
    <location>
        <begin position="339"/>
        <end position="368"/>
    </location>
</feature>
<feature type="transmembrane region" description="Helical" evidence="8">
    <location>
        <begin position="260"/>
        <end position="280"/>
    </location>
</feature>
<dbReference type="Pfam" id="PF02447">
    <property type="entry name" value="GntP_permease"/>
    <property type="match status" value="1"/>
</dbReference>
<keyword evidence="3" id="KW-1003">Cell membrane</keyword>
<dbReference type="InterPro" id="IPR003474">
    <property type="entry name" value="Glcn_transporter"/>
</dbReference>
<evidence type="ECO:0000256" key="7">
    <source>
        <dbReference type="ARBA" id="ARBA00049663"/>
    </source>
</evidence>
<keyword evidence="5 8" id="KW-1133">Transmembrane helix</keyword>
<dbReference type="EMBL" id="SLUI01000003">
    <property type="protein sequence ID" value="TCL38682.1"/>
    <property type="molecule type" value="Genomic_DNA"/>
</dbReference>
<organism evidence="9 10">
    <name type="scientific">Anaerospora hongkongensis</name>
    <dbReference type="NCBI Taxonomy" id="244830"/>
    <lineage>
        <taxon>Bacteria</taxon>
        <taxon>Bacillati</taxon>
        <taxon>Bacillota</taxon>
        <taxon>Negativicutes</taxon>
        <taxon>Selenomonadales</taxon>
        <taxon>Sporomusaceae</taxon>
        <taxon>Anaerospora</taxon>
    </lineage>
</organism>
<name>A0A4R1Q3T7_9FIRM</name>
<reference evidence="9 10" key="1">
    <citation type="submission" date="2019-03" db="EMBL/GenBank/DDBJ databases">
        <title>Genomic Encyclopedia of Type Strains, Phase IV (KMG-IV): sequencing the most valuable type-strain genomes for metagenomic binning, comparative biology and taxonomic classification.</title>
        <authorList>
            <person name="Goeker M."/>
        </authorList>
    </citation>
    <scope>NUCLEOTIDE SEQUENCE [LARGE SCALE GENOMIC DNA]</scope>
    <source>
        <strain evidence="9 10">DSM 15969</strain>
    </source>
</reference>
<feature type="transmembrane region" description="Helical" evidence="8">
    <location>
        <begin position="174"/>
        <end position="194"/>
    </location>
</feature>
<comment type="subcellular location">
    <subcellularLocation>
        <location evidence="1">Cell membrane</location>
        <topology evidence="1">Multi-pass membrane protein</topology>
    </subcellularLocation>
</comment>
<dbReference type="PANTHER" id="PTHR30354:SF22">
    <property type="entry name" value="HIGH-AFFINITY GLUCONATE TRANSPORTER"/>
    <property type="match status" value="1"/>
</dbReference>
<dbReference type="GO" id="GO:0015128">
    <property type="term" value="F:gluconate transmembrane transporter activity"/>
    <property type="evidence" value="ECO:0007669"/>
    <property type="project" value="InterPro"/>
</dbReference>
<evidence type="ECO:0000313" key="10">
    <source>
        <dbReference type="Proteomes" id="UP000295063"/>
    </source>
</evidence>
<gene>
    <name evidence="9" type="ORF">EV210_103161</name>
</gene>
<feature type="transmembrane region" description="Helical" evidence="8">
    <location>
        <begin position="301"/>
        <end position="319"/>
    </location>
</feature>
<keyword evidence="6 8" id="KW-0472">Membrane</keyword>
<comment type="similarity">
    <text evidence="7">Belongs to the GntP permease family.</text>
</comment>
<feature type="transmembrane region" description="Helical" evidence="8">
    <location>
        <begin position="97"/>
        <end position="126"/>
    </location>
</feature>
<comment type="caution">
    <text evidence="9">The sequence shown here is derived from an EMBL/GenBank/DDBJ whole genome shotgun (WGS) entry which is preliminary data.</text>
</comment>
<proteinExistence type="inferred from homology"/>
<evidence type="ECO:0000256" key="8">
    <source>
        <dbReference type="SAM" id="Phobius"/>
    </source>
</evidence>
<dbReference type="PANTHER" id="PTHR30354">
    <property type="entry name" value="GNT FAMILY GLUCONATE TRANSPORTER"/>
    <property type="match status" value="1"/>
</dbReference>
<dbReference type="NCBIfam" id="TIGR00791">
    <property type="entry name" value="gntP"/>
    <property type="match status" value="1"/>
</dbReference>
<evidence type="ECO:0000313" key="9">
    <source>
        <dbReference type="EMBL" id="TCL38682.1"/>
    </source>
</evidence>
<evidence type="ECO:0000256" key="6">
    <source>
        <dbReference type="ARBA" id="ARBA00023136"/>
    </source>
</evidence>
<dbReference type="AlphaFoldDB" id="A0A4R1Q3T7"/>
<evidence type="ECO:0000256" key="5">
    <source>
        <dbReference type="ARBA" id="ARBA00022989"/>
    </source>
</evidence>
<evidence type="ECO:0000256" key="3">
    <source>
        <dbReference type="ARBA" id="ARBA00022475"/>
    </source>
</evidence>
<evidence type="ECO:0000256" key="1">
    <source>
        <dbReference type="ARBA" id="ARBA00004651"/>
    </source>
</evidence>
<keyword evidence="10" id="KW-1185">Reference proteome</keyword>
<feature type="transmembrane region" description="Helical" evidence="8">
    <location>
        <begin position="12"/>
        <end position="38"/>
    </location>
</feature>
<feature type="transmembrane region" description="Helical" evidence="8">
    <location>
        <begin position="380"/>
        <end position="403"/>
    </location>
</feature>
<dbReference type="Proteomes" id="UP000295063">
    <property type="component" value="Unassembled WGS sequence"/>
</dbReference>
<feature type="transmembrane region" description="Helical" evidence="8">
    <location>
        <begin position="58"/>
        <end position="76"/>
    </location>
</feature>
<dbReference type="GO" id="GO:0005886">
    <property type="term" value="C:plasma membrane"/>
    <property type="evidence" value="ECO:0007669"/>
    <property type="project" value="UniProtKB-SubCell"/>
</dbReference>
<dbReference type="RefSeq" id="WP_132076810.1">
    <property type="nucleotide sequence ID" value="NZ_DAIMLW010000242.1"/>
</dbReference>
<evidence type="ECO:0000256" key="4">
    <source>
        <dbReference type="ARBA" id="ARBA00022692"/>
    </source>
</evidence>